<keyword evidence="1" id="KW-0472">Membrane</keyword>
<evidence type="ECO:0000313" key="2">
    <source>
        <dbReference type="EMBL" id="MFC6712983.1"/>
    </source>
</evidence>
<comment type="caution">
    <text evidence="2">The sequence shown here is derived from an EMBL/GenBank/DDBJ whole genome shotgun (WGS) entry which is preliminary data.</text>
</comment>
<proteinExistence type="predicted"/>
<keyword evidence="3" id="KW-1185">Reference proteome</keyword>
<feature type="transmembrane region" description="Helical" evidence="1">
    <location>
        <begin position="148"/>
        <end position="170"/>
    </location>
</feature>
<keyword evidence="1" id="KW-0812">Transmembrane</keyword>
<protein>
    <submittedName>
        <fullName evidence="2">Uncharacterized protein</fullName>
    </submittedName>
</protein>
<dbReference type="RefSeq" id="WP_377820453.1">
    <property type="nucleotide sequence ID" value="NZ_JBHSWJ010000002.1"/>
</dbReference>
<reference evidence="3" key="1">
    <citation type="journal article" date="2019" name="Int. J. Syst. Evol. Microbiol.">
        <title>The Global Catalogue of Microorganisms (GCM) 10K type strain sequencing project: providing services to taxonomists for standard genome sequencing and annotation.</title>
        <authorList>
            <consortium name="The Broad Institute Genomics Platform"/>
            <consortium name="The Broad Institute Genome Sequencing Center for Infectious Disease"/>
            <person name="Wu L."/>
            <person name="Ma J."/>
        </authorList>
    </citation>
    <scope>NUCLEOTIDE SEQUENCE [LARGE SCALE GENOMIC DNA]</scope>
    <source>
        <strain evidence="3">NBRC 106593</strain>
    </source>
</reference>
<sequence length="207" mass="22237">MIAALVWTAPREATVTELRSAADTGSITGWEFASRPPVVSSDLHGPFGLLRWDSGDAVLHWSTGGRMQYWTDVKHVASAEGIDPGALGRTELVNQWLTDKYNVRHGEDASPGGPNIPVIVLILASMLYLAGMAALFGGQLPRIGSQGFWFWICMASFGVGMVIFAVVELLRQPSVRTPRRPGWQGFGCALGISLIVSAVVYGLGLVI</sequence>
<dbReference type="Proteomes" id="UP001596356">
    <property type="component" value="Unassembled WGS sequence"/>
</dbReference>
<dbReference type="EMBL" id="JBHSWJ010000002">
    <property type="protein sequence ID" value="MFC6712983.1"/>
    <property type="molecule type" value="Genomic_DNA"/>
</dbReference>
<evidence type="ECO:0000313" key="3">
    <source>
        <dbReference type="Proteomes" id="UP001596356"/>
    </source>
</evidence>
<name>A0ABW2AQ80_9MICO</name>
<feature type="transmembrane region" description="Helical" evidence="1">
    <location>
        <begin position="116"/>
        <end position="136"/>
    </location>
</feature>
<accession>A0ABW2AQ80</accession>
<feature type="transmembrane region" description="Helical" evidence="1">
    <location>
        <begin position="182"/>
        <end position="204"/>
    </location>
</feature>
<evidence type="ECO:0000256" key="1">
    <source>
        <dbReference type="SAM" id="Phobius"/>
    </source>
</evidence>
<organism evidence="2 3">
    <name type="scientific">Branchiibius cervicis</name>
    <dbReference type="NCBI Taxonomy" id="908252"/>
    <lineage>
        <taxon>Bacteria</taxon>
        <taxon>Bacillati</taxon>
        <taxon>Actinomycetota</taxon>
        <taxon>Actinomycetes</taxon>
        <taxon>Micrococcales</taxon>
        <taxon>Dermacoccaceae</taxon>
        <taxon>Branchiibius</taxon>
    </lineage>
</organism>
<keyword evidence="1" id="KW-1133">Transmembrane helix</keyword>
<gene>
    <name evidence="2" type="ORF">ACFQBT_03640</name>
</gene>